<feature type="region of interest" description="Disordered" evidence="1">
    <location>
        <begin position="148"/>
        <end position="167"/>
    </location>
</feature>
<feature type="region of interest" description="Disordered" evidence="1">
    <location>
        <begin position="68"/>
        <end position="93"/>
    </location>
</feature>
<gene>
    <name evidence="2" type="ORF">PMAYCL1PPCAC_08104</name>
</gene>
<comment type="caution">
    <text evidence="2">The sequence shown here is derived from an EMBL/GenBank/DDBJ whole genome shotgun (WGS) entry which is preliminary data.</text>
</comment>
<feature type="non-terminal residue" evidence="2">
    <location>
        <position position="1"/>
    </location>
</feature>
<accession>A0AAN5CCV9</accession>
<dbReference type="Proteomes" id="UP001328107">
    <property type="component" value="Unassembled WGS sequence"/>
</dbReference>
<evidence type="ECO:0000256" key="1">
    <source>
        <dbReference type="SAM" id="MobiDB-lite"/>
    </source>
</evidence>
<dbReference type="EMBL" id="BTRK01000002">
    <property type="protein sequence ID" value="GMR37909.1"/>
    <property type="molecule type" value="Genomic_DNA"/>
</dbReference>
<evidence type="ECO:0000313" key="3">
    <source>
        <dbReference type="Proteomes" id="UP001328107"/>
    </source>
</evidence>
<reference evidence="3" key="1">
    <citation type="submission" date="2022-10" db="EMBL/GenBank/DDBJ databases">
        <title>Genome assembly of Pristionchus species.</title>
        <authorList>
            <person name="Yoshida K."/>
            <person name="Sommer R.J."/>
        </authorList>
    </citation>
    <scope>NUCLEOTIDE SEQUENCE [LARGE SCALE GENOMIC DNA]</scope>
    <source>
        <strain evidence="3">RS5460</strain>
    </source>
</reference>
<organism evidence="2 3">
    <name type="scientific">Pristionchus mayeri</name>
    <dbReference type="NCBI Taxonomy" id="1317129"/>
    <lineage>
        <taxon>Eukaryota</taxon>
        <taxon>Metazoa</taxon>
        <taxon>Ecdysozoa</taxon>
        <taxon>Nematoda</taxon>
        <taxon>Chromadorea</taxon>
        <taxon>Rhabditida</taxon>
        <taxon>Rhabditina</taxon>
        <taxon>Diplogasteromorpha</taxon>
        <taxon>Diplogasteroidea</taxon>
        <taxon>Neodiplogasteridae</taxon>
        <taxon>Pristionchus</taxon>
    </lineage>
</organism>
<evidence type="ECO:0000313" key="2">
    <source>
        <dbReference type="EMBL" id="GMR37909.1"/>
    </source>
</evidence>
<sequence>SNIYHMHIPKGGEKIPFEHVDSPFPSRDVPAVHTSTARVEDGYRLGVSGSEGRENVISPYGGALKEVHRRDGALERKEEDSLERAEEGESRCNPMQLVGMGGYHPAFEQVEMYGTEDWKQKRATMAPSGYPPVGRAALEKLKLPFRGMRGAAQGSREAPIDEAQIPN</sequence>
<proteinExistence type="predicted"/>
<keyword evidence="3" id="KW-1185">Reference proteome</keyword>
<name>A0AAN5CCV9_9BILA</name>
<feature type="compositionally biased region" description="Basic and acidic residues" evidence="1">
    <location>
        <begin position="68"/>
        <end position="90"/>
    </location>
</feature>
<dbReference type="AlphaFoldDB" id="A0AAN5CCV9"/>
<protein>
    <submittedName>
        <fullName evidence="2">Uncharacterized protein</fullName>
    </submittedName>
</protein>